<proteinExistence type="predicted"/>
<reference evidence="2" key="1">
    <citation type="submission" date="2010-02" db="EMBL/GenBank/DDBJ databases">
        <title>Complete sequence of Ferroglobus placidus DSM 10642.</title>
        <authorList>
            <consortium name="US DOE Joint Genome Institute"/>
            <person name="Lucas S."/>
            <person name="Copeland A."/>
            <person name="Lapidus A."/>
            <person name="Cheng J.-F."/>
            <person name="Bruce D."/>
            <person name="Goodwin L."/>
            <person name="Pitluck S."/>
            <person name="Saunders E."/>
            <person name="Brettin T."/>
            <person name="Detter J.C."/>
            <person name="Han C."/>
            <person name="Tapia R."/>
            <person name="Larimer F."/>
            <person name="Land M."/>
            <person name="Hauser L."/>
            <person name="Kyrpides N."/>
            <person name="Ivanova N."/>
            <person name="Holmes D."/>
            <person name="Lovley D."/>
            <person name="Kyrpides N."/>
            <person name="Anderson I.J."/>
            <person name="Woyke T."/>
        </authorList>
    </citation>
    <scope>NUCLEOTIDE SEQUENCE [LARGE SCALE GENOMIC DNA]</scope>
    <source>
        <strain evidence="2">DSM 10642 / AEDII12DO</strain>
    </source>
</reference>
<dbReference type="SUPFAM" id="SSF46785">
    <property type="entry name" value="Winged helix' DNA-binding domain"/>
    <property type="match status" value="1"/>
</dbReference>
<evidence type="ECO:0000313" key="2">
    <source>
        <dbReference type="Proteomes" id="UP000002613"/>
    </source>
</evidence>
<dbReference type="KEGG" id="fpl:Ferp_1445"/>
<dbReference type="InterPro" id="IPR036390">
    <property type="entry name" value="WH_DNA-bd_sf"/>
</dbReference>
<dbReference type="AlphaFoldDB" id="D3RYN3"/>
<gene>
    <name evidence="1" type="ordered locus">Ferp_1445</name>
</gene>
<dbReference type="HOGENOM" id="CLU_142652_0_0_2"/>
<dbReference type="STRING" id="589924.Ferp_1445"/>
<organism evidence="1 2">
    <name type="scientific">Ferroglobus placidus (strain DSM 10642 / AEDII12DO)</name>
    <dbReference type="NCBI Taxonomy" id="589924"/>
    <lineage>
        <taxon>Archaea</taxon>
        <taxon>Methanobacteriati</taxon>
        <taxon>Methanobacteriota</taxon>
        <taxon>Archaeoglobi</taxon>
        <taxon>Archaeoglobales</taxon>
        <taxon>Archaeoglobaceae</taxon>
        <taxon>Ferroglobus</taxon>
    </lineage>
</organism>
<dbReference type="Gene3D" id="1.10.10.10">
    <property type="entry name" value="Winged helix-like DNA-binding domain superfamily/Winged helix DNA-binding domain"/>
    <property type="match status" value="1"/>
</dbReference>
<dbReference type="RefSeq" id="WP_012965939.1">
    <property type="nucleotide sequence ID" value="NC_013849.1"/>
</dbReference>
<dbReference type="Proteomes" id="UP000002613">
    <property type="component" value="Chromosome"/>
</dbReference>
<evidence type="ECO:0008006" key="3">
    <source>
        <dbReference type="Google" id="ProtNLM"/>
    </source>
</evidence>
<dbReference type="OrthoDB" id="50446at2157"/>
<dbReference type="PaxDb" id="589924-Ferp_1445"/>
<dbReference type="InterPro" id="IPR036388">
    <property type="entry name" value="WH-like_DNA-bd_sf"/>
</dbReference>
<accession>D3RYN3</accession>
<sequence length="153" mass="17573">MSLEKMFLHEKVVDILLKILEVEKSGKVPYPLKISKEVGSPYSYISKVLSEFEKHALIESEMKGRKRTVKLTEDGRRVAELLQKLKEELKKDFVARKKLAILNSFVQSLNGSNVKEETVLPLLAEVRNLKNTDDLEVKEKAESLEKSLMEMLK</sequence>
<dbReference type="eggNOG" id="arCOG01059">
    <property type="taxonomic scope" value="Archaea"/>
</dbReference>
<dbReference type="EMBL" id="CP001899">
    <property type="protein sequence ID" value="ADC65596.1"/>
    <property type="molecule type" value="Genomic_DNA"/>
</dbReference>
<protein>
    <recommendedName>
        <fullName evidence="3">ArsR family transcriptional regulator</fullName>
    </recommendedName>
</protein>
<reference evidence="1 2" key="2">
    <citation type="journal article" date="2011" name="Stand. Genomic Sci.">
        <title>Complete genome sequence of Ferroglobus placidus AEDII12DO.</title>
        <authorList>
            <person name="Anderson I."/>
            <person name="Risso C."/>
            <person name="Holmes D."/>
            <person name="Lucas S."/>
            <person name="Copeland A."/>
            <person name="Lapidus A."/>
            <person name="Cheng J.F."/>
            <person name="Bruce D."/>
            <person name="Goodwin L."/>
            <person name="Pitluck S."/>
            <person name="Saunders E."/>
            <person name="Brettin T."/>
            <person name="Detter J.C."/>
            <person name="Han C."/>
            <person name="Tapia R."/>
            <person name="Larimer F."/>
            <person name="Land M."/>
            <person name="Hauser L."/>
            <person name="Woyke T."/>
            <person name="Lovley D."/>
            <person name="Kyrpides N."/>
            <person name="Ivanova N."/>
        </authorList>
    </citation>
    <scope>NUCLEOTIDE SEQUENCE [LARGE SCALE GENOMIC DNA]</scope>
    <source>
        <strain evidence="2">DSM 10642 / AEDII12DO</strain>
    </source>
</reference>
<keyword evidence="2" id="KW-1185">Reference proteome</keyword>
<name>D3RYN3_FERPA</name>
<evidence type="ECO:0000313" key="1">
    <source>
        <dbReference type="EMBL" id="ADC65596.1"/>
    </source>
</evidence>
<dbReference type="GeneID" id="8778964"/>